<sequence length="208" mass="22582">MAAKDLNPYRTSSRPWLVRRPIRVRSRTPVPLKVTTEATDDLKVAETPAMRSVGVPSPSPAATASSPVVSSEKTEGGAKPAVAAREINPSDLPLPTSPSNDCKFTDFSNLLGINVQPPPEGDPMVVDNTGIGSYCRAAPDEDIYGWDAELERQGRLTSPVMANPYDEACQYRRTSVTKRSLLHRVFSMGNSPRDFDDNEVCRSSSTSS</sequence>
<dbReference type="Proteomes" id="UP001232148">
    <property type="component" value="Unassembled WGS sequence"/>
</dbReference>
<reference evidence="2" key="1">
    <citation type="submission" date="2021-06" db="EMBL/GenBank/DDBJ databases">
        <title>Comparative genomics, transcriptomics and evolutionary studies reveal genomic signatures of adaptation to plant cell wall in hemibiotrophic fungi.</title>
        <authorList>
            <consortium name="DOE Joint Genome Institute"/>
            <person name="Baroncelli R."/>
            <person name="Diaz J.F."/>
            <person name="Benocci T."/>
            <person name="Peng M."/>
            <person name="Battaglia E."/>
            <person name="Haridas S."/>
            <person name="Andreopoulos W."/>
            <person name="Labutti K."/>
            <person name="Pangilinan J."/>
            <person name="Floch G.L."/>
            <person name="Makela M.R."/>
            <person name="Henrissat B."/>
            <person name="Grigoriev I.V."/>
            <person name="Crouch J.A."/>
            <person name="De Vries R.P."/>
            <person name="Sukno S.A."/>
            <person name="Thon M.R."/>
        </authorList>
    </citation>
    <scope>NUCLEOTIDE SEQUENCE</scope>
    <source>
        <strain evidence="2">MAFF235873</strain>
    </source>
</reference>
<organism evidence="2 3">
    <name type="scientific">Colletotrichum zoysiae</name>
    <dbReference type="NCBI Taxonomy" id="1216348"/>
    <lineage>
        <taxon>Eukaryota</taxon>
        <taxon>Fungi</taxon>
        <taxon>Dikarya</taxon>
        <taxon>Ascomycota</taxon>
        <taxon>Pezizomycotina</taxon>
        <taxon>Sordariomycetes</taxon>
        <taxon>Hypocreomycetidae</taxon>
        <taxon>Glomerellales</taxon>
        <taxon>Glomerellaceae</taxon>
        <taxon>Colletotrichum</taxon>
        <taxon>Colletotrichum graminicola species complex</taxon>
    </lineage>
</organism>
<feature type="compositionally biased region" description="Low complexity" evidence="1">
    <location>
        <begin position="52"/>
        <end position="71"/>
    </location>
</feature>
<feature type="region of interest" description="Disordered" evidence="1">
    <location>
        <begin position="26"/>
        <end position="81"/>
    </location>
</feature>
<proteinExistence type="predicted"/>
<dbReference type="AlphaFoldDB" id="A0AAD9HNJ1"/>
<evidence type="ECO:0000256" key="1">
    <source>
        <dbReference type="SAM" id="MobiDB-lite"/>
    </source>
</evidence>
<accession>A0AAD9HNJ1</accession>
<protein>
    <submittedName>
        <fullName evidence="2">Uncharacterized protein</fullName>
    </submittedName>
</protein>
<keyword evidence="3" id="KW-1185">Reference proteome</keyword>
<dbReference type="EMBL" id="MU842833">
    <property type="protein sequence ID" value="KAK2032163.1"/>
    <property type="molecule type" value="Genomic_DNA"/>
</dbReference>
<name>A0AAD9HNJ1_9PEZI</name>
<evidence type="ECO:0000313" key="2">
    <source>
        <dbReference type="EMBL" id="KAK2032163.1"/>
    </source>
</evidence>
<comment type="caution">
    <text evidence="2">The sequence shown here is derived from an EMBL/GenBank/DDBJ whole genome shotgun (WGS) entry which is preliminary data.</text>
</comment>
<evidence type="ECO:0000313" key="3">
    <source>
        <dbReference type="Proteomes" id="UP001232148"/>
    </source>
</evidence>
<gene>
    <name evidence="2" type="ORF">LX32DRAFT_583385</name>
</gene>